<dbReference type="EMBL" id="CAJNOK010053946">
    <property type="protein sequence ID" value="CAF1613853.1"/>
    <property type="molecule type" value="Genomic_DNA"/>
</dbReference>
<evidence type="ECO:0000313" key="3">
    <source>
        <dbReference type="EMBL" id="CAF4429321.1"/>
    </source>
</evidence>
<comment type="caution">
    <text evidence="2">The sequence shown here is derived from an EMBL/GenBank/DDBJ whole genome shotgun (WGS) entry which is preliminary data.</text>
</comment>
<dbReference type="AlphaFoldDB" id="A0A8S2G2Y1"/>
<protein>
    <submittedName>
        <fullName evidence="2">Uncharacterized protein</fullName>
    </submittedName>
</protein>
<evidence type="ECO:0000256" key="1">
    <source>
        <dbReference type="SAM" id="MobiDB-lite"/>
    </source>
</evidence>
<accession>A0A8S2G2Y1</accession>
<feature type="compositionally biased region" description="Polar residues" evidence="1">
    <location>
        <begin position="173"/>
        <end position="182"/>
    </location>
</feature>
<organism evidence="2 4">
    <name type="scientific">Didymodactylos carnosus</name>
    <dbReference type="NCBI Taxonomy" id="1234261"/>
    <lineage>
        <taxon>Eukaryota</taxon>
        <taxon>Metazoa</taxon>
        <taxon>Spiralia</taxon>
        <taxon>Gnathifera</taxon>
        <taxon>Rotifera</taxon>
        <taxon>Eurotatoria</taxon>
        <taxon>Bdelloidea</taxon>
        <taxon>Philodinida</taxon>
        <taxon>Philodinidae</taxon>
        <taxon>Didymodactylos</taxon>
    </lineage>
</organism>
<dbReference type="Proteomes" id="UP000682733">
    <property type="component" value="Unassembled WGS sequence"/>
</dbReference>
<proteinExistence type="predicted"/>
<dbReference type="GO" id="GO:0003676">
    <property type="term" value="F:nucleic acid binding"/>
    <property type="evidence" value="ECO:0007669"/>
    <property type="project" value="InterPro"/>
</dbReference>
<dbReference type="InterPro" id="IPR036397">
    <property type="entry name" value="RNaseH_sf"/>
</dbReference>
<reference evidence="2" key="1">
    <citation type="submission" date="2021-02" db="EMBL/GenBank/DDBJ databases">
        <authorList>
            <person name="Nowell W R."/>
        </authorList>
    </citation>
    <scope>NUCLEOTIDE SEQUENCE</scope>
</reference>
<evidence type="ECO:0000313" key="4">
    <source>
        <dbReference type="Proteomes" id="UP000677228"/>
    </source>
</evidence>
<dbReference type="Proteomes" id="UP000677228">
    <property type="component" value="Unassembled WGS sequence"/>
</dbReference>
<name>A0A8S2G2Y1_9BILA</name>
<feature type="region of interest" description="Disordered" evidence="1">
    <location>
        <begin position="144"/>
        <end position="204"/>
    </location>
</feature>
<dbReference type="EMBL" id="CAJOBA010078350">
    <property type="protein sequence ID" value="CAF4429321.1"/>
    <property type="molecule type" value="Genomic_DNA"/>
</dbReference>
<dbReference type="Gene3D" id="3.30.420.10">
    <property type="entry name" value="Ribonuclease H-like superfamily/Ribonuclease H"/>
    <property type="match status" value="1"/>
</dbReference>
<gene>
    <name evidence="2" type="ORF">OVA965_LOCUS42809</name>
    <name evidence="3" type="ORF">TMI583_LOCUS44824</name>
</gene>
<sequence>MHHHGTTYWTECLLPVVYSMNTSLSRAVNTTPFEIVFGQKPRTDCVFWKTVSEQGITDETDLPSDALDVSTGDDGNDYVDINDSDSGNIPSIIQNLDLEYAPSYDEEIAAACTGTSQEKSFLANTTNNETNRVLGTSLPSVQGDFGTDLADTSGNGQHPDKSGNDVLVGKASASASNTNVEANTECEFDETSAQTLGSDGSRHSSIRKRAAETYLSHANKKIKAYDDSRNELSKLMTVGDFVGIKIDKVDRTNTEPKILPCTIVEKKEHTVKVACVFGIIDAWWSFDDVIFLSSVPNDLVTLKLNDLDEITLITASRLYVRGNANGMVCSCKSGCKSKHCKCVRNNVKCSTKCHKANICCQNREG</sequence>
<evidence type="ECO:0000313" key="2">
    <source>
        <dbReference type="EMBL" id="CAF1613853.1"/>
    </source>
</evidence>